<name>A0ABR2F2Y5_9ROSI</name>
<evidence type="ECO:0000313" key="3">
    <source>
        <dbReference type="Proteomes" id="UP001472677"/>
    </source>
</evidence>
<reference evidence="2 3" key="1">
    <citation type="journal article" date="2024" name="G3 (Bethesda)">
        <title>Genome assembly of Hibiscus sabdariffa L. provides insights into metabolisms of medicinal natural products.</title>
        <authorList>
            <person name="Kim T."/>
        </authorList>
    </citation>
    <scope>NUCLEOTIDE SEQUENCE [LARGE SCALE GENOMIC DNA]</scope>
    <source>
        <strain evidence="2">TK-2024</strain>
        <tissue evidence="2">Old leaves</tissue>
    </source>
</reference>
<dbReference type="EMBL" id="JBBPBM010000009">
    <property type="protein sequence ID" value="KAK8569327.1"/>
    <property type="molecule type" value="Genomic_DNA"/>
</dbReference>
<keyword evidence="3" id="KW-1185">Reference proteome</keyword>
<sequence>MEVFSDVATVLINRCGEELPKFDVMQLFELHVSPIAQTNGPLVDTSDTSSRAITIKIGDADRKVRYLADLMKRDMATTKQPVSKRGHGRSRKETKTD</sequence>
<dbReference type="Proteomes" id="UP001472677">
    <property type="component" value="Unassembled WGS sequence"/>
</dbReference>
<feature type="region of interest" description="Disordered" evidence="1">
    <location>
        <begin position="75"/>
        <end position="97"/>
    </location>
</feature>
<accession>A0ABR2F2Y5</accession>
<evidence type="ECO:0000256" key="1">
    <source>
        <dbReference type="SAM" id="MobiDB-lite"/>
    </source>
</evidence>
<evidence type="ECO:0000313" key="2">
    <source>
        <dbReference type="EMBL" id="KAK8569327.1"/>
    </source>
</evidence>
<gene>
    <name evidence="2" type="ORF">V6N12_007857</name>
</gene>
<organism evidence="2 3">
    <name type="scientific">Hibiscus sabdariffa</name>
    <name type="common">roselle</name>
    <dbReference type="NCBI Taxonomy" id="183260"/>
    <lineage>
        <taxon>Eukaryota</taxon>
        <taxon>Viridiplantae</taxon>
        <taxon>Streptophyta</taxon>
        <taxon>Embryophyta</taxon>
        <taxon>Tracheophyta</taxon>
        <taxon>Spermatophyta</taxon>
        <taxon>Magnoliopsida</taxon>
        <taxon>eudicotyledons</taxon>
        <taxon>Gunneridae</taxon>
        <taxon>Pentapetalae</taxon>
        <taxon>rosids</taxon>
        <taxon>malvids</taxon>
        <taxon>Malvales</taxon>
        <taxon>Malvaceae</taxon>
        <taxon>Malvoideae</taxon>
        <taxon>Hibiscus</taxon>
    </lineage>
</organism>
<proteinExistence type="predicted"/>
<protein>
    <submittedName>
        <fullName evidence="2">Uncharacterized protein</fullName>
    </submittedName>
</protein>
<comment type="caution">
    <text evidence="2">The sequence shown here is derived from an EMBL/GenBank/DDBJ whole genome shotgun (WGS) entry which is preliminary data.</text>
</comment>